<dbReference type="Pfam" id="PF09831">
    <property type="entry name" value="DUF2058"/>
    <property type="match status" value="1"/>
</dbReference>
<accession>A0A1I4QBF9</accession>
<evidence type="ECO:0000313" key="2">
    <source>
        <dbReference type="EMBL" id="SFM37387.1"/>
    </source>
</evidence>
<dbReference type="STRING" id="1720063.SAMN05216217_10470"/>
<evidence type="ECO:0000313" key="3">
    <source>
        <dbReference type="Proteomes" id="UP000243629"/>
    </source>
</evidence>
<feature type="region of interest" description="Disordered" evidence="1">
    <location>
        <begin position="51"/>
        <end position="84"/>
    </location>
</feature>
<gene>
    <name evidence="2" type="ORF">SAMN05216217_10470</name>
</gene>
<dbReference type="RefSeq" id="WP_177197227.1">
    <property type="nucleotide sequence ID" value="NZ_FOUI01000004.1"/>
</dbReference>
<dbReference type="InterPro" id="IPR018636">
    <property type="entry name" value="DUF2058"/>
</dbReference>
<proteinExistence type="predicted"/>
<name>A0A1I4QBF9_9GAMM</name>
<sequence>MMNSLQAQLLKAGLVDEKKIKQAQRSKKKTAKQQPDTLQAVAEAAERVRQEKLERDRQLNQQRQEEAARREAEAQVKQMIEQHRIDRSQGDTAYQFVSKKKIKKIHVTGEQFERLSRGTLAIARLGPGFELIPADIATRISERAPHWPVIVAEVSAQPADEDDPYADYKIPDDLMW</sequence>
<feature type="region of interest" description="Disordered" evidence="1">
    <location>
        <begin position="20"/>
        <end position="39"/>
    </location>
</feature>
<evidence type="ECO:0008006" key="4">
    <source>
        <dbReference type="Google" id="ProtNLM"/>
    </source>
</evidence>
<reference evidence="3" key="1">
    <citation type="submission" date="2016-10" db="EMBL/GenBank/DDBJ databases">
        <authorList>
            <person name="Varghese N."/>
            <person name="Submissions S."/>
        </authorList>
    </citation>
    <scope>NUCLEOTIDE SEQUENCE [LARGE SCALE GENOMIC DNA]</scope>
    <source>
        <strain evidence="3">DSM 24213</strain>
    </source>
</reference>
<feature type="compositionally biased region" description="Basic residues" evidence="1">
    <location>
        <begin position="21"/>
        <end position="31"/>
    </location>
</feature>
<dbReference type="AlphaFoldDB" id="A0A1I4QBF9"/>
<protein>
    <recommendedName>
        <fullName evidence="4">Nucleoprotein/polynucleotide-associated enzyme</fullName>
    </recommendedName>
</protein>
<evidence type="ECO:0000256" key="1">
    <source>
        <dbReference type="SAM" id="MobiDB-lite"/>
    </source>
</evidence>
<organism evidence="2 3">
    <name type="scientific">Halopseudomonas yangmingensis</name>
    <dbReference type="NCBI Taxonomy" id="1720063"/>
    <lineage>
        <taxon>Bacteria</taxon>
        <taxon>Pseudomonadati</taxon>
        <taxon>Pseudomonadota</taxon>
        <taxon>Gammaproteobacteria</taxon>
        <taxon>Pseudomonadales</taxon>
        <taxon>Pseudomonadaceae</taxon>
        <taxon>Halopseudomonas</taxon>
    </lineage>
</organism>
<dbReference type="Proteomes" id="UP000243629">
    <property type="component" value="Unassembled WGS sequence"/>
</dbReference>
<keyword evidence="3" id="KW-1185">Reference proteome</keyword>
<dbReference type="EMBL" id="FOUI01000004">
    <property type="protein sequence ID" value="SFM37387.1"/>
    <property type="molecule type" value="Genomic_DNA"/>
</dbReference>